<evidence type="ECO:0000256" key="6">
    <source>
        <dbReference type="ARBA" id="ARBA00022832"/>
    </source>
</evidence>
<comment type="caution">
    <text evidence="14">The sequence shown here is derived from an EMBL/GenBank/DDBJ whole genome shotgun (WGS) entry which is preliminary data.</text>
</comment>
<evidence type="ECO:0000256" key="1">
    <source>
        <dbReference type="ARBA" id="ARBA00004173"/>
    </source>
</evidence>
<proteinExistence type="inferred from homology"/>
<dbReference type="OrthoDB" id="541883at2759"/>
<keyword evidence="5" id="KW-0808">Transferase</keyword>
<dbReference type="InterPro" id="IPR001227">
    <property type="entry name" value="Ac_transferase_dom_sf"/>
</dbReference>
<keyword evidence="7" id="KW-0809">Transit peptide</keyword>
<keyword evidence="6" id="KW-0276">Fatty acid metabolism</keyword>
<sequence>MPSIIIFPGQGSQFIGMGKKLLDVPKVSRMFEIASNVFKFDLLSLCLNGPKNDLDKTRICQPAIFVTSLAAVEYLKHTQPDIVKECYATAGFSIGEYASLVLSGAVTYEDALKLIKVRSEAMQEASQAVSSGLMSVFVNRDSKLNSGMLAARKWCREKLKIEEPIECQIANYLFSKCKVIGGNTEALDFLELNKKEFGINKVKRLAVSGAFHTKLMKSAEEKFNKEIDKIVIKTPVIKFYSNYDANLCMNPKKIRFNLVRQIANPVKWEQILNTLYYDENLPTSDNEKTENLIYLDRLGNQLNSEKKFQSKERLYPNIYECGPVAQTGPILKAINFKAFSFYKHIDV</sequence>
<keyword evidence="8" id="KW-0443">Lipid metabolism</keyword>
<comment type="subcellular location">
    <subcellularLocation>
        <location evidence="1">Mitochondrion</location>
    </subcellularLocation>
</comment>
<protein>
    <recommendedName>
        <fullName evidence="3">[acyl-carrier-protein] S-malonyltransferase</fullName>
        <ecNumber evidence="3">2.3.1.39</ecNumber>
    </recommendedName>
    <alternativeName>
        <fullName evidence="12">[Acyl-carrier-protein] malonyltransferase</fullName>
    </alternativeName>
</protein>
<keyword evidence="15" id="KW-1185">Reference proteome</keyword>
<dbReference type="Gene3D" id="3.40.366.10">
    <property type="entry name" value="Malonyl-Coenzyme A Acyl Carrier Protein, domain 2"/>
    <property type="match status" value="1"/>
</dbReference>
<dbReference type="STRING" id="10195.A0A3M7R3Y6"/>
<evidence type="ECO:0000256" key="8">
    <source>
        <dbReference type="ARBA" id="ARBA00023098"/>
    </source>
</evidence>
<dbReference type="SUPFAM" id="SSF52151">
    <property type="entry name" value="FabD/lysophospholipase-like"/>
    <property type="match status" value="1"/>
</dbReference>
<evidence type="ECO:0000256" key="5">
    <source>
        <dbReference type="ARBA" id="ARBA00022679"/>
    </source>
</evidence>
<dbReference type="Gene3D" id="3.30.70.250">
    <property type="entry name" value="Malonyl-CoA ACP transacylase, ACP-binding"/>
    <property type="match status" value="1"/>
</dbReference>
<dbReference type="EMBL" id="REGN01004264">
    <property type="protein sequence ID" value="RNA18312.1"/>
    <property type="molecule type" value="Genomic_DNA"/>
</dbReference>
<evidence type="ECO:0000313" key="15">
    <source>
        <dbReference type="Proteomes" id="UP000276133"/>
    </source>
</evidence>
<dbReference type="InterPro" id="IPR014043">
    <property type="entry name" value="Acyl_transferase_dom"/>
</dbReference>
<dbReference type="Pfam" id="PF00698">
    <property type="entry name" value="Acyl_transf_1"/>
    <property type="match status" value="1"/>
</dbReference>
<evidence type="ECO:0000256" key="7">
    <source>
        <dbReference type="ARBA" id="ARBA00022946"/>
    </source>
</evidence>
<accession>A0A3M7R3Y6</accession>
<dbReference type="GO" id="GO:0004314">
    <property type="term" value="F:[acyl-carrier-protein] S-malonyltransferase activity"/>
    <property type="evidence" value="ECO:0007669"/>
    <property type="project" value="UniProtKB-EC"/>
</dbReference>
<feature type="domain" description="Malonyl-CoA:ACP transacylase (MAT)" evidence="13">
    <location>
        <begin position="6"/>
        <end position="300"/>
    </location>
</feature>
<dbReference type="GO" id="GO:0006633">
    <property type="term" value="P:fatty acid biosynthetic process"/>
    <property type="evidence" value="ECO:0007669"/>
    <property type="project" value="UniProtKB-KW"/>
</dbReference>
<evidence type="ECO:0000256" key="10">
    <source>
        <dbReference type="ARBA" id="ARBA00023160"/>
    </source>
</evidence>
<dbReference type="GO" id="GO:0005739">
    <property type="term" value="C:mitochondrion"/>
    <property type="evidence" value="ECO:0007669"/>
    <property type="project" value="UniProtKB-SubCell"/>
</dbReference>
<evidence type="ECO:0000259" key="13">
    <source>
        <dbReference type="SMART" id="SM00827"/>
    </source>
</evidence>
<evidence type="ECO:0000313" key="14">
    <source>
        <dbReference type="EMBL" id="RNA18312.1"/>
    </source>
</evidence>
<evidence type="ECO:0000256" key="3">
    <source>
        <dbReference type="ARBA" id="ARBA00013258"/>
    </source>
</evidence>
<dbReference type="InterPro" id="IPR052760">
    <property type="entry name" value="Mitochondrial_malonyltrans"/>
</dbReference>
<evidence type="ECO:0000256" key="2">
    <source>
        <dbReference type="ARBA" id="ARBA00005194"/>
    </source>
</evidence>
<evidence type="ECO:0000256" key="4">
    <source>
        <dbReference type="ARBA" id="ARBA00022516"/>
    </source>
</evidence>
<dbReference type="PANTHER" id="PTHR47170">
    <property type="entry name" value="MALONYL-COA ACP TRANSACYLASE, ACP-BINDING"/>
    <property type="match status" value="1"/>
</dbReference>
<comment type="similarity">
    <text evidence="11">Belongs to the type II malonyltransferase family.</text>
</comment>
<dbReference type="Proteomes" id="UP000276133">
    <property type="component" value="Unassembled WGS sequence"/>
</dbReference>
<keyword evidence="4" id="KW-0444">Lipid biosynthesis</keyword>
<dbReference type="PANTHER" id="PTHR47170:SF2">
    <property type="entry name" value="MALONYL-COA:ACP TRANSACYLASE (MAT) DOMAIN-CONTAINING PROTEIN"/>
    <property type="match status" value="1"/>
</dbReference>
<dbReference type="InterPro" id="IPR016035">
    <property type="entry name" value="Acyl_Trfase/lysoPLipase"/>
</dbReference>
<organism evidence="14 15">
    <name type="scientific">Brachionus plicatilis</name>
    <name type="common">Marine rotifer</name>
    <name type="synonym">Brachionus muelleri</name>
    <dbReference type="NCBI Taxonomy" id="10195"/>
    <lineage>
        <taxon>Eukaryota</taxon>
        <taxon>Metazoa</taxon>
        <taxon>Spiralia</taxon>
        <taxon>Gnathifera</taxon>
        <taxon>Rotifera</taxon>
        <taxon>Eurotatoria</taxon>
        <taxon>Monogononta</taxon>
        <taxon>Pseudotrocha</taxon>
        <taxon>Ploima</taxon>
        <taxon>Brachionidae</taxon>
        <taxon>Brachionus</taxon>
    </lineage>
</organism>
<keyword evidence="9" id="KW-0496">Mitochondrion</keyword>
<reference evidence="14 15" key="1">
    <citation type="journal article" date="2018" name="Sci. Rep.">
        <title>Genomic signatures of local adaptation to the degree of environmental predictability in rotifers.</title>
        <authorList>
            <person name="Franch-Gras L."/>
            <person name="Hahn C."/>
            <person name="Garcia-Roger E.M."/>
            <person name="Carmona M.J."/>
            <person name="Serra M."/>
            <person name="Gomez A."/>
        </authorList>
    </citation>
    <scope>NUCLEOTIDE SEQUENCE [LARGE SCALE GENOMIC DNA]</scope>
    <source>
        <strain evidence="14">HYR1</strain>
    </source>
</reference>
<dbReference type="AlphaFoldDB" id="A0A3M7R3Y6"/>
<comment type="pathway">
    <text evidence="2">Lipid metabolism; fatty acid biosynthesis.</text>
</comment>
<name>A0A3M7R3Y6_BRAPC</name>
<evidence type="ECO:0000256" key="11">
    <source>
        <dbReference type="ARBA" id="ARBA00061523"/>
    </source>
</evidence>
<gene>
    <name evidence="14" type="ORF">BpHYR1_039033</name>
</gene>
<evidence type="ECO:0000256" key="9">
    <source>
        <dbReference type="ARBA" id="ARBA00023128"/>
    </source>
</evidence>
<dbReference type="EC" id="2.3.1.39" evidence="3"/>
<evidence type="ECO:0000256" key="12">
    <source>
        <dbReference type="ARBA" id="ARBA00077751"/>
    </source>
</evidence>
<keyword evidence="10" id="KW-0275">Fatty acid biosynthesis</keyword>
<dbReference type="FunFam" id="3.30.70.250:FF:000005">
    <property type="entry name" value="Malonyl-CoA-acyl carrier protein transacylase, mitochondrial"/>
    <property type="match status" value="1"/>
</dbReference>
<dbReference type="SMART" id="SM00827">
    <property type="entry name" value="PKS_AT"/>
    <property type="match status" value="1"/>
</dbReference>